<dbReference type="OrthoDB" id="1149279at2"/>
<protein>
    <submittedName>
        <fullName evidence="2">Putative signal transducing protein</fullName>
    </submittedName>
</protein>
<evidence type="ECO:0000313" key="3">
    <source>
        <dbReference type="Proteomes" id="UP000198379"/>
    </source>
</evidence>
<proteinExistence type="predicted"/>
<keyword evidence="1" id="KW-1133">Transmembrane helix</keyword>
<accession>A0A239B3F7</accession>
<organism evidence="2 3">
    <name type="scientific">Dokdonia pacifica</name>
    <dbReference type="NCBI Taxonomy" id="1627892"/>
    <lineage>
        <taxon>Bacteria</taxon>
        <taxon>Pseudomonadati</taxon>
        <taxon>Bacteroidota</taxon>
        <taxon>Flavobacteriia</taxon>
        <taxon>Flavobacteriales</taxon>
        <taxon>Flavobacteriaceae</taxon>
        <taxon>Dokdonia</taxon>
    </lineage>
</organism>
<feature type="transmembrane region" description="Helical" evidence="1">
    <location>
        <begin position="118"/>
        <end position="135"/>
    </location>
</feature>
<keyword evidence="1" id="KW-0812">Transmembrane</keyword>
<dbReference type="AlphaFoldDB" id="A0A239B3F7"/>
<gene>
    <name evidence="2" type="ORF">SAMN06265376_105282</name>
</gene>
<dbReference type="EMBL" id="FZNY01000005">
    <property type="protein sequence ID" value="SNS01764.1"/>
    <property type="molecule type" value="Genomic_DNA"/>
</dbReference>
<dbReference type="Proteomes" id="UP000198379">
    <property type="component" value="Unassembled WGS sequence"/>
</dbReference>
<evidence type="ECO:0000256" key="1">
    <source>
        <dbReference type="SAM" id="Phobius"/>
    </source>
</evidence>
<keyword evidence="3" id="KW-1185">Reference proteome</keyword>
<feature type="transmembrane region" description="Helical" evidence="1">
    <location>
        <begin position="147"/>
        <end position="167"/>
    </location>
</feature>
<reference evidence="2 3" key="1">
    <citation type="submission" date="2017-06" db="EMBL/GenBank/DDBJ databases">
        <authorList>
            <person name="Kim H.J."/>
            <person name="Triplett B.A."/>
        </authorList>
    </citation>
    <scope>NUCLEOTIDE SEQUENCE [LARGE SCALE GENOMIC DNA]</scope>
    <source>
        <strain evidence="2 3">DSM 25597</strain>
    </source>
</reference>
<dbReference type="RefSeq" id="WP_089372529.1">
    <property type="nucleotide sequence ID" value="NZ_BMEP01000006.1"/>
</dbReference>
<sequence>MNILPKSQYEQIFHGSQITTQHIKLVLEEAGITSIIRDDGESALRGGFGAAHTNDVKLFVDKKDVLKAKHIVTSTAEKLETENISDEDLEKLAQQKDPVVPITKTVSKQKKETYRRSPFNLFINIGLIIYSAWRLSPLLSGGTLSTFRIIVSSAILLVCSLAIIMHFTQKDT</sequence>
<name>A0A239B3F7_9FLAO</name>
<keyword evidence="1" id="KW-0472">Membrane</keyword>
<evidence type="ECO:0000313" key="2">
    <source>
        <dbReference type="EMBL" id="SNS01764.1"/>
    </source>
</evidence>